<gene>
    <name evidence="1" type="ORF">GCM10011613_02410</name>
</gene>
<evidence type="ECO:0000313" key="1">
    <source>
        <dbReference type="EMBL" id="GGY62439.1"/>
    </source>
</evidence>
<keyword evidence="2" id="KW-1185">Reference proteome</keyword>
<dbReference type="RefSeq" id="WP_189415303.1">
    <property type="nucleotide sequence ID" value="NZ_BMYZ01000001.1"/>
</dbReference>
<evidence type="ECO:0000313" key="2">
    <source>
        <dbReference type="Proteomes" id="UP000619761"/>
    </source>
</evidence>
<sequence>MSTLVALNNQLHQSIRVNIQAAEIQGSHLNMVPVVLSEFLKLAVQFPIVLTKDKDTGRFNCVALFGFQAGENLFITHNQWNSLYLPLQIRRQPFFLGKSEHDESQFVICIDTGSKSIQPENADASVNTAIFDVDGKETAYLKNIKSILAELVNGEEPTQAFITTLASLKLLQPMQLEITFASGESTRIEGLYTINEEHLNRLSTTDINSLHTQGYLSFIYTMMTSIGHIYGLIDKKNKRLAGN</sequence>
<dbReference type="InterPro" id="IPR010836">
    <property type="entry name" value="SapC"/>
</dbReference>
<reference evidence="2" key="1">
    <citation type="journal article" date="2019" name="Int. J. Syst. Evol. Microbiol.">
        <title>The Global Catalogue of Microorganisms (GCM) 10K type strain sequencing project: providing services to taxonomists for standard genome sequencing and annotation.</title>
        <authorList>
            <consortium name="The Broad Institute Genomics Platform"/>
            <consortium name="The Broad Institute Genome Sequencing Center for Infectious Disease"/>
            <person name="Wu L."/>
            <person name="Ma J."/>
        </authorList>
    </citation>
    <scope>NUCLEOTIDE SEQUENCE [LARGE SCALE GENOMIC DNA]</scope>
    <source>
        <strain evidence="2">KCTC 32239</strain>
    </source>
</reference>
<organism evidence="1 2">
    <name type="scientific">Cellvibrio zantedeschiae</name>
    <dbReference type="NCBI Taxonomy" id="1237077"/>
    <lineage>
        <taxon>Bacteria</taxon>
        <taxon>Pseudomonadati</taxon>
        <taxon>Pseudomonadota</taxon>
        <taxon>Gammaproteobacteria</taxon>
        <taxon>Cellvibrionales</taxon>
        <taxon>Cellvibrionaceae</taxon>
        <taxon>Cellvibrio</taxon>
    </lineage>
</organism>
<protein>
    <recommendedName>
        <fullName evidence="3">Peptidase</fullName>
    </recommendedName>
</protein>
<dbReference type="Pfam" id="PF07277">
    <property type="entry name" value="SapC"/>
    <property type="match status" value="1"/>
</dbReference>
<accession>A0ABQ3ANQ7</accession>
<comment type="caution">
    <text evidence="1">The sequence shown here is derived from an EMBL/GenBank/DDBJ whole genome shotgun (WGS) entry which is preliminary data.</text>
</comment>
<proteinExistence type="predicted"/>
<dbReference type="EMBL" id="BMYZ01000001">
    <property type="protein sequence ID" value="GGY62439.1"/>
    <property type="molecule type" value="Genomic_DNA"/>
</dbReference>
<dbReference type="Proteomes" id="UP000619761">
    <property type="component" value="Unassembled WGS sequence"/>
</dbReference>
<evidence type="ECO:0008006" key="3">
    <source>
        <dbReference type="Google" id="ProtNLM"/>
    </source>
</evidence>
<name>A0ABQ3ANQ7_9GAMM</name>